<name>A0ABT0B7F9_9SPHN</name>
<evidence type="ECO:0000256" key="1">
    <source>
        <dbReference type="SAM" id="MobiDB-lite"/>
    </source>
</evidence>
<reference evidence="3" key="1">
    <citation type="submission" date="2022-03" db="EMBL/GenBank/DDBJ databases">
        <title>Identification of a novel bacterium isolated from mangrove sediments.</title>
        <authorList>
            <person name="Pan X."/>
        </authorList>
    </citation>
    <scope>NUCLEOTIDE SEQUENCE</scope>
    <source>
        <strain evidence="3">B2580</strain>
    </source>
</reference>
<dbReference type="SUPFAM" id="SSF54427">
    <property type="entry name" value="NTF2-like"/>
    <property type="match status" value="1"/>
</dbReference>
<protein>
    <submittedName>
        <fullName evidence="3">Nuclear transport factor 2 family protein</fullName>
    </submittedName>
</protein>
<dbReference type="Pfam" id="PF13577">
    <property type="entry name" value="SnoaL_4"/>
    <property type="match status" value="1"/>
</dbReference>
<feature type="compositionally biased region" description="Pro residues" evidence="1">
    <location>
        <begin position="147"/>
        <end position="156"/>
    </location>
</feature>
<dbReference type="EMBL" id="JALHLE010000053">
    <property type="protein sequence ID" value="MCJ2181010.1"/>
    <property type="molecule type" value="Genomic_DNA"/>
</dbReference>
<dbReference type="Proteomes" id="UP001162880">
    <property type="component" value="Unassembled WGS sequence"/>
</dbReference>
<gene>
    <name evidence="3" type="ORF">MTR64_20795</name>
</gene>
<proteinExistence type="predicted"/>
<dbReference type="Gene3D" id="3.10.450.50">
    <property type="match status" value="1"/>
</dbReference>
<organism evidence="3 4">
    <name type="scientific">Novosphingobium album</name>
    <name type="common">ex Hu et al. 2023</name>
    <dbReference type="NCBI Taxonomy" id="2930093"/>
    <lineage>
        <taxon>Bacteria</taxon>
        <taxon>Pseudomonadati</taxon>
        <taxon>Pseudomonadota</taxon>
        <taxon>Alphaproteobacteria</taxon>
        <taxon>Sphingomonadales</taxon>
        <taxon>Sphingomonadaceae</taxon>
        <taxon>Novosphingobium</taxon>
    </lineage>
</organism>
<keyword evidence="4" id="KW-1185">Reference proteome</keyword>
<comment type="caution">
    <text evidence="3">The sequence shown here is derived from an EMBL/GenBank/DDBJ whole genome shotgun (WGS) entry which is preliminary data.</text>
</comment>
<dbReference type="RefSeq" id="WP_243996457.1">
    <property type="nucleotide sequence ID" value="NZ_JALHLE010000053.1"/>
</dbReference>
<dbReference type="InterPro" id="IPR037401">
    <property type="entry name" value="SnoaL-like"/>
</dbReference>
<sequence>MIEFLAAEAGIRQLHARYTDAVWRKDVAAFGDCFALDAEWRLSGVVISGRGNISAFMAAAFEKYRRILLTFRNPVVSLTGSGQATARTYVSEQSVLADGTAYGPIGTYYERLVEEAGIWRFAWRLFLTEYIGPPDLSGTFFDNPDFGPPPAMPPLDEPSYDRSGILTNRGGAGNKVSA</sequence>
<feature type="region of interest" description="Disordered" evidence="1">
    <location>
        <begin position="147"/>
        <end position="178"/>
    </location>
</feature>
<evidence type="ECO:0000259" key="2">
    <source>
        <dbReference type="Pfam" id="PF13577"/>
    </source>
</evidence>
<feature type="domain" description="SnoaL-like" evidence="2">
    <location>
        <begin position="5"/>
        <end position="122"/>
    </location>
</feature>
<evidence type="ECO:0000313" key="3">
    <source>
        <dbReference type="EMBL" id="MCJ2181010.1"/>
    </source>
</evidence>
<accession>A0ABT0B7F9</accession>
<dbReference type="InterPro" id="IPR032710">
    <property type="entry name" value="NTF2-like_dom_sf"/>
</dbReference>
<evidence type="ECO:0000313" key="4">
    <source>
        <dbReference type="Proteomes" id="UP001162880"/>
    </source>
</evidence>